<dbReference type="STRING" id="1963.AQJ27_41690"/>
<keyword evidence="6" id="KW-1185">Reference proteome</keyword>
<dbReference type="InterPro" id="IPR006584">
    <property type="entry name" value="Cellulose-bd_IV"/>
</dbReference>
<gene>
    <name evidence="5" type="ORF">SO3561_07819</name>
</gene>
<reference evidence="6" key="1">
    <citation type="submission" date="2017-05" db="EMBL/GenBank/DDBJ databases">
        <title>Streptomyces olivochromogenes NBRC 3561 whole genome shotgun sequence.</title>
        <authorList>
            <person name="Dohra H."/>
            <person name="Kodani S."/>
        </authorList>
    </citation>
    <scope>NUCLEOTIDE SEQUENCE [LARGE SCALE GENOMIC DNA]</scope>
    <source>
        <strain evidence="6">NBRC 3561</strain>
    </source>
</reference>
<dbReference type="GO" id="GO:0004553">
    <property type="term" value="F:hydrolase activity, hydrolyzing O-glycosyl compounds"/>
    <property type="evidence" value="ECO:0007669"/>
    <property type="project" value="InterPro"/>
</dbReference>
<dbReference type="SMART" id="SM00606">
    <property type="entry name" value="CBD_IV"/>
    <property type="match status" value="2"/>
</dbReference>
<dbReference type="InterPro" id="IPR048395">
    <property type="entry name" value="Glyco_hydro_31_C"/>
</dbReference>
<evidence type="ECO:0000313" key="6">
    <source>
        <dbReference type="Proteomes" id="UP000217446"/>
    </source>
</evidence>
<evidence type="ECO:0000256" key="2">
    <source>
        <dbReference type="ARBA" id="ARBA00022729"/>
    </source>
</evidence>
<accession>A0A250VQD6</accession>
<dbReference type="InterPro" id="IPR008979">
    <property type="entry name" value="Galactose-bd-like_sf"/>
</dbReference>
<sequence>MRRRSALRTARFLRRRVTVVALVSSLAAMMVTGIEEASADAQTAHRTASVTSGNARFQVLSPTLIRTEYAQDGKFTDSATFNAIGRTAFAPTSYTSSTSGGWLTISTSALTLRYQEGSGPFDAQNLSVQLSAGGSPVSATPWKRLTCALGALCEAEQLSHSGVGVASDHTGYTGSGFVAGFEGAGDSLSADVDVATSGTYQFDARYANSLGGDGQTTTRTLTLSVDGVANRSVSLPVTANWDTWGLASSAVQLGAGHHIVTLARTAADSGDVNIDSVALVNQGGSFPPSSATAITACGFGVNCEAEADRISGSAITATDHAGYSGSGFVGELNQGAGVSAHVVGVPADGSYALQVRYANATGGDGLYRTRTATVSSGGTTQTLSLPVTGNWDTWKTATVPVTLKAGANDISVGCPDAASCHVNLDTVSVTAAGSPAPQPHLALGGYRRSLDGVNGDNGAPPTTPGLLYKDGWYLLDDTASALYDTGTRQVTQRPSQGGTPYQDGYVFGYGHNYKQALSDLAMLTGPPKLLPQWAYGVWYSEYIDRTAADYENTILPAFRSEGVPLDVLVTDTDFKSPNTWSGWEIDKAKFPDPKGFFDWAAAQGLHDTLNIHPSILSGDPQFAQAQATAKGKLHKGGCAPAASSGSGDCYTFDWGDPDQLKAYMDLHQTMDQQGNDFWWLDWCCDNSQSSLPGVTPDAWINQQYATDADKTIGRGFVVSRAYGSLQAGGYSGQQGLPTGPWADKRTTVHFTGDTASTWGTLKAEVGYTPGEAAATGMSAISHDIGGHNDTTNLTGSETYTSDGTTHTTHKLPDDMYARWVQLGTFQPIDRLHSNHSDRLPWQYSAAARASADKFLNLRENLVPYTYSLAQQANTTGVPVTRPTYLEYPDEPQAYATAGSEYFYGPDMLVAPVTTPGTTATTSVWFPPGSQWTDYFTGQTYAGGTTQNITTGLDTMPVFVRAGAVVPTRTSNVTSNDKAPLTKVTLTVAAGASGSYTLYEDDGTTGPGHSAVTKIRYRENGAKHTVTINPTTGTFRGRLKTRQWTVSLLGVTAPSSVRIGGSQLSPDEYHFDSTTRTLTVTLPPQSLHAPTTVYVQLTTTRPPTAPRYPQGP</sequence>
<dbReference type="PANTHER" id="PTHR43863">
    <property type="entry name" value="HYDROLASE, PUTATIVE (AFU_ORTHOLOGUE AFUA_1G03140)-RELATED"/>
    <property type="match status" value="1"/>
</dbReference>
<feature type="signal peptide" evidence="3">
    <location>
        <begin position="1"/>
        <end position="30"/>
    </location>
</feature>
<organism evidence="5 6">
    <name type="scientific">Streptomyces olivochromogenes</name>
    <dbReference type="NCBI Taxonomy" id="1963"/>
    <lineage>
        <taxon>Bacteria</taxon>
        <taxon>Bacillati</taxon>
        <taxon>Actinomycetota</taxon>
        <taxon>Actinomycetes</taxon>
        <taxon>Kitasatosporales</taxon>
        <taxon>Streptomycetaceae</taxon>
        <taxon>Streptomyces</taxon>
    </lineage>
</organism>
<dbReference type="CDD" id="cd04083">
    <property type="entry name" value="CBM35_Lmo2446-like"/>
    <property type="match status" value="2"/>
</dbReference>
<dbReference type="PROSITE" id="PS51175">
    <property type="entry name" value="CBM6"/>
    <property type="match status" value="2"/>
</dbReference>
<keyword evidence="2 3" id="KW-0732">Signal</keyword>
<dbReference type="GO" id="GO:0030246">
    <property type="term" value="F:carbohydrate binding"/>
    <property type="evidence" value="ECO:0007669"/>
    <property type="project" value="InterPro"/>
</dbReference>
<dbReference type="InterPro" id="IPR005084">
    <property type="entry name" value="CBM6"/>
</dbReference>
<evidence type="ECO:0000256" key="1">
    <source>
        <dbReference type="ARBA" id="ARBA00007806"/>
    </source>
</evidence>
<comment type="caution">
    <text evidence="5">The sequence shown here is derived from an EMBL/GenBank/DDBJ whole genome shotgun (WGS) entry which is preliminary data.</text>
</comment>
<dbReference type="InterPro" id="IPR000322">
    <property type="entry name" value="Glyco_hydro_31_TIM"/>
</dbReference>
<dbReference type="Proteomes" id="UP000217446">
    <property type="component" value="Unassembled WGS sequence"/>
</dbReference>
<dbReference type="AlphaFoldDB" id="A0A250VQD6"/>
<comment type="similarity">
    <text evidence="1">Belongs to the glycosyl hydrolase 31 family.</text>
</comment>
<evidence type="ECO:0000256" key="3">
    <source>
        <dbReference type="SAM" id="SignalP"/>
    </source>
</evidence>
<dbReference type="Pfam" id="PF03422">
    <property type="entry name" value="CBM_6"/>
    <property type="match status" value="2"/>
</dbReference>
<feature type="domain" description="CBM6" evidence="4">
    <location>
        <begin position="301"/>
        <end position="430"/>
    </location>
</feature>
<dbReference type="SUPFAM" id="SSF49785">
    <property type="entry name" value="Galactose-binding domain-like"/>
    <property type="match status" value="2"/>
</dbReference>
<name>A0A250VQD6_STROL</name>
<dbReference type="Pfam" id="PF21365">
    <property type="entry name" value="Glyco_hydro_31_3rd"/>
    <property type="match status" value="1"/>
</dbReference>
<dbReference type="GO" id="GO:0005975">
    <property type="term" value="P:carbohydrate metabolic process"/>
    <property type="evidence" value="ECO:0007669"/>
    <property type="project" value="InterPro"/>
</dbReference>
<evidence type="ECO:0000313" key="5">
    <source>
        <dbReference type="EMBL" id="GAX56252.1"/>
    </source>
</evidence>
<dbReference type="Pfam" id="PF17137">
    <property type="entry name" value="DUF5110"/>
    <property type="match status" value="1"/>
</dbReference>
<dbReference type="Gene3D" id="3.20.20.80">
    <property type="entry name" value="Glycosidases"/>
    <property type="match status" value="1"/>
</dbReference>
<proteinExistence type="inferred from homology"/>
<dbReference type="Gene3D" id="2.60.40.1180">
    <property type="entry name" value="Golgi alpha-mannosidase II"/>
    <property type="match status" value="2"/>
</dbReference>
<feature type="chain" id="PRO_5039135485" evidence="3">
    <location>
        <begin position="31"/>
        <end position="1111"/>
    </location>
</feature>
<dbReference type="EMBL" id="BDQI01000024">
    <property type="protein sequence ID" value="GAX56252.1"/>
    <property type="molecule type" value="Genomic_DNA"/>
</dbReference>
<dbReference type="CDD" id="cd06595">
    <property type="entry name" value="GH31_u1"/>
    <property type="match status" value="1"/>
</dbReference>
<dbReference type="PANTHER" id="PTHR43863:SF2">
    <property type="entry name" value="MALTASE-GLUCOAMYLASE"/>
    <property type="match status" value="1"/>
</dbReference>
<dbReference type="SUPFAM" id="SSF51445">
    <property type="entry name" value="(Trans)glycosidases"/>
    <property type="match status" value="1"/>
</dbReference>
<dbReference type="InterPro" id="IPR013780">
    <property type="entry name" value="Glyco_hydro_b"/>
</dbReference>
<dbReference type="InterPro" id="IPR033403">
    <property type="entry name" value="DUF5110"/>
</dbReference>
<dbReference type="InterPro" id="IPR051816">
    <property type="entry name" value="Glycosyl_Hydrolase_31"/>
</dbReference>
<protein>
    <submittedName>
        <fullName evidence="5">Alpha-xylosidase</fullName>
    </submittedName>
</protein>
<dbReference type="SUPFAM" id="SSF51011">
    <property type="entry name" value="Glycosyl hydrolase domain"/>
    <property type="match status" value="1"/>
</dbReference>
<feature type="domain" description="CBM6" evidence="4">
    <location>
        <begin position="151"/>
        <end position="280"/>
    </location>
</feature>
<evidence type="ECO:0000259" key="4">
    <source>
        <dbReference type="PROSITE" id="PS51175"/>
    </source>
</evidence>
<dbReference type="Gene3D" id="2.60.120.260">
    <property type="entry name" value="Galactose-binding domain-like"/>
    <property type="match status" value="2"/>
</dbReference>
<dbReference type="Pfam" id="PF01055">
    <property type="entry name" value="Glyco_hydro_31_2nd"/>
    <property type="match status" value="1"/>
</dbReference>
<dbReference type="InterPro" id="IPR017853">
    <property type="entry name" value="GH"/>
</dbReference>